<protein>
    <submittedName>
        <fullName evidence="2">Uncharacterized protein</fullName>
    </submittedName>
</protein>
<evidence type="ECO:0000313" key="3">
    <source>
        <dbReference type="Proteomes" id="UP000821853"/>
    </source>
</evidence>
<keyword evidence="3" id="KW-1185">Reference proteome</keyword>
<feature type="compositionally biased region" description="Basic and acidic residues" evidence="1">
    <location>
        <begin position="56"/>
        <end position="73"/>
    </location>
</feature>
<comment type="caution">
    <text evidence="2">The sequence shown here is derived from an EMBL/GenBank/DDBJ whole genome shotgun (WGS) entry which is preliminary data.</text>
</comment>
<name>A0A9J6FGD4_HAELO</name>
<evidence type="ECO:0000313" key="2">
    <source>
        <dbReference type="EMBL" id="KAH9362029.1"/>
    </source>
</evidence>
<organism evidence="2 3">
    <name type="scientific">Haemaphysalis longicornis</name>
    <name type="common">Bush tick</name>
    <dbReference type="NCBI Taxonomy" id="44386"/>
    <lineage>
        <taxon>Eukaryota</taxon>
        <taxon>Metazoa</taxon>
        <taxon>Ecdysozoa</taxon>
        <taxon>Arthropoda</taxon>
        <taxon>Chelicerata</taxon>
        <taxon>Arachnida</taxon>
        <taxon>Acari</taxon>
        <taxon>Parasitiformes</taxon>
        <taxon>Ixodida</taxon>
        <taxon>Ixodoidea</taxon>
        <taxon>Ixodidae</taxon>
        <taxon>Haemaphysalinae</taxon>
        <taxon>Haemaphysalis</taxon>
    </lineage>
</organism>
<proteinExistence type="predicted"/>
<sequence>MYLFQPQVYTAQATADDAGQIFDPSLKKKKKKKKTPFDPSAFEDGTTADVAQAENGIEKEDAEKENREDKDEALQREIEQCEVFVVLFDESANDCLQSKQMDVHVRCWDFRSESDDDVYYTSVFLGILQLMTSRRSC</sequence>
<feature type="region of interest" description="Disordered" evidence="1">
    <location>
        <begin position="25"/>
        <end position="73"/>
    </location>
</feature>
<dbReference type="EMBL" id="JABSTR010000001">
    <property type="protein sequence ID" value="KAH9362029.1"/>
    <property type="molecule type" value="Genomic_DNA"/>
</dbReference>
<dbReference type="AlphaFoldDB" id="A0A9J6FGD4"/>
<dbReference type="Proteomes" id="UP000821853">
    <property type="component" value="Chromosome 1"/>
</dbReference>
<evidence type="ECO:0000256" key="1">
    <source>
        <dbReference type="SAM" id="MobiDB-lite"/>
    </source>
</evidence>
<dbReference type="VEuPathDB" id="VectorBase:HLOH_056458"/>
<gene>
    <name evidence="2" type="ORF">HPB48_014968</name>
</gene>
<accession>A0A9J6FGD4</accession>
<reference evidence="2 3" key="1">
    <citation type="journal article" date="2020" name="Cell">
        <title>Large-Scale Comparative Analyses of Tick Genomes Elucidate Their Genetic Diversity and Vector Capacities.</title>
        <authorList>
            <consortium name="Tick Genome and Microbiome Consortium (TIGMIC)"/>
            <person name="Jia N."/>
            <person name="Wang J."/>
            <person name="Shi W."/>
            <person name="Du L."/>
            <person name="Sun Y."/>
            <person name="Zhan W."/>
            <person name="Jiang J.F."/>
            <person name="Wang Q."/>
            <person name="Zhang B."/>
            <person name="Ji P."/>
            <person name="Bell-Sakyi L."/>
            <person name="Cui X.M."/>
            <person name="Yuan T.T."/>
            <person name="Jiang B.G."/>
            <person name="Yang W.F."/>
            <person name="Lam T.T."/>
            <person name="Chang Q.C."/>
            <person name="Ding S.J."/>
            <person name="Wang X.J."/>
            <person name="Zhu J.G."/>
            <person name="Ruan X.D."/>
            <person name="Zhao L."/>
            <person name="Wei J.T."/>
            <person name="Ye R.Z."/>
            <person name="Que T.C."/>
            <person name="Du C.H."/>
            <person name="Zhou Y.H."/>
            <person name="Cheng J.X."/>
            <person name="Dai P.F."/>
            <person name="Guo W.B."/>
            <person name="Han X.H."/>
            <person name="Huang E.J."/>
            <person name="Li L.F."/>
            <person name="Wei W."/>
            <person name="Gao Y.C."/>
            <person name="Liu J.Z."/>
            <person name="Shao H.Z."/>
            <person name="Wang X."/>
            <person name="Wang C.C."/>
            <person name="Yang T.C."/>
            <person name="Huo Q.B."/>
            <person name="Li W."/>
            <person name="Chen H.Y."/>
            <person name="Chen S.E."/>
            <person name="Zhou L.G."/>
            <person name="Ni X.B."/>
            <person name="Tian J.H."/>
            <person name="Sheng Y."/>
            <person name="Liu T."/>
            <person name="Pan Y.S."/>
            <person name="Xia L.Y."/>
            <person name="Li J."/>
            <person name="Zhao F."/>
            <person name="Cao W.C."/>
        </authorList>
    </citation>
    <scope>NUCLEOTIDE SEQUENCE [LARGE SCALE GENOMIC DNA]</scope>
    <source>
        <strain evidence="2">HaeL-2018</strain>
    </source>
</reference>